<sequence length="375" mass="42858">MQHPWDSCGNCGGPALVLCVGCQVQVYCGKECQISNMEVHSTVCEGLELERAVARTADTIQKAYFAFREPLFDKSIVKVEERDHKLVLYLDNGEGGRKKGWFVDLPNHLIQNQGVADAILCFLMGREPLAYLLNLIRYLTDDMAVKVEEVQVRLKDIPRNMTVIYADGVQRSIHPDNPHFLLRLTSRESKKTWAIDITGAQFGLTQHLWPWEEYLNKHIETVEIISELNMSCTLLRTSSFLQGAPSLDFGIPFAAIDRVDLAIKRWEETELDKRVFVYVENFSAAQESLIQTIKDATRTFVDQSDYSKEVQEAIEYEQKNPNASRKELEQLHLAIYRSHLEPQNKHCSSCGELATMKCSQCRVHVYCNAKCQRAH</sequence>
<name>A0A7C8I9Z1_9PLEO</name>
<proteinExistence type="predicted"/>
<dbReference type="SUPFAM" id="SSF144232">
    <property type="entry name" value="HIT/MYND zinc finger-like"/>
    <property type="match status" value="2"/>
</dbReference>
<keyword evidence="1" id="KW-0479">Metal-binding</keyword>
<gene>
    <name evidence="6" type="ORF">BDV95DRAFT_26777</name>
</gene>
<dbReference type="InterPro" id="IPR002893">
    <property type="entry name" value="Znf_MYND"/>
</dbReference>
<comment type="caution">
    <text evidence="6">The sequence shown here is derived from an EMBL/GenBank/DDBJ whole genome shotgun (WGS) entry which is preliminary data.</text>
</comment>
<dbReference type="EMBL" id="JAADJZ010000010">
    <property type="protein sequence ID" value="KAF2871811.1"/>
    <property type="molecule type" value="Genomic_DNA"/>
</dbReference>
<protein>
    <recommendedName>
        <fullName evidence="5">MYND-type domain-containing protein</fullName>
    </recommendedName>
</protein>
<evidence type="ECO:0000256" key="3">
    <source>
        <dbReference type="ARBA" id="ARBA00022833"/>
    </source>
</evidence>
<dbReference type="Gene3D" id="6.10.140.2220">
    <property type="match status" value="2"/>
</dbReference>
<dbReference type="Pfam" id="PF01753">
    <property type="entry name" value="zf-MYND"/>
    <property type="match status" value="1"/>
</dbReference>
<evidence type="ECO:0000256" key="2">
    <source>
        <dbReference type="ARBA" id="ARBA00022771"/>
    </source>
</evidence>
<dbReference type="GO" id="GO:0008270">
    <property type="term" value="F:zinc ion binding"/>
    <property type="evidence" value="ECO:0007669"/>
    <property type="project" value="UniProtKB-KW"/>
</dbReference>
<keyword evidence="7" id="KW-1185">Reference proteome</keyword>
<accession>A0A7C8I9Z1</accession>
<evidence type="ECO:0000256" key="4">
    <source>
        <dbReference type="PROSITE-ProRule" id="PRU00134"/>
    </source>
</evidence>
<reference evidence="6 7" key="1">
    <citation type="submission" date="2020-01" db="EMBL/GenBank/DDBJ databases">
        <authorList>
            <consortium name="DOE Joint Genome Institute"/>
            <person name="Haridas S."/>
            <person name="Albert R."/>
            <person name="Binder M."/>
            <person name="Bloem J."/>
            <person name="Labutti K."/>
            <person name="Salamov A."/>
            <person name="Andreopoulos B."/>
            <person name="Baker S.E."/>
            <person name="Barry K."/>
            <person name="Bills G."/>
            <person name="Bluhm B.H."/>
            <person name="Cannon C."/>
            <person name="Castanera R."/>
            <person name="Culley D.E."/>
            <person name="Daum C."/>
            <person name="Ezra D."/>
            <person name="Gonzalez J.B."/>
            <person name="Henrissat B."/>
            <person name="Kuo A."/>
            <person name="Liang C."/>
            <person name="Lipzen A."/>
            <person name="Lutzoni F."/>
            <person name="Magnuson J."/>
            <person name="Mondo S."/>
            <person name="Nolan M."/>
            <person name="Ohm R."/>
            <person name="Pangilinan J."/>
            <person name="Park H.-J.H."/>
            <person name="Ramirez L."/>
            <person name="Alfaro M."/>
            <person name="Sun H."/>
            <person name="Tritt A."/>
            <person name="Yoshinaga Y."/>
            <person name="Zwiers L.-H.L."/>
            <person name="Turgeon B.G."/>
            <person name="Goodwin S.B."/>
            <person name="Spatafora J.W."/>
            <person name="Crous P.W."/>
            <person name="Grigoriev I.V."/>
        </authorList>
    </citation>
    <scope>NUCLEOTIDE SEQUENCE [LARGE SCALE GENOMIC DNA]</scope>
    <source>
        <strain evidence="6 7">CBS 611.86</strain>
    </source>
</reference>
<dbReference type="Proteomes" id="UP000481861">
    <property type="component" value="Unassembled WGS sequence"/>
</dbReference>
<keyword evidence="2 4" id="KW-0863">Zinc-finger</keyword>
<dbReference type="PROSITE" id="PS50865">
    <property type="entry name" value="ZF_MYND_2"/>
    <property type="match status" value="1"/>
</dbReference>
<evidence type="ECO:0000313" key="7">
    <source>
        <dbReference type="Proteomes" id="UP000481861"/>
    </source>
</evidence>
<dbReference type="AlphaFoldDB" id="A0A7C8I9Z1"/>
<evidence type="ECO:0000259" key="5">
    <source>
        <dbReference type="PROSITE" id="PS50865"/>
    </source>
</evidence>
<keyword evidence="3" id="KW-0862">Zinc</keyword>
<feature type="domain" description="MYND-type" evidence="5">
    <location>
        <begin position="8"/>
        <end position="44"/>
    </location>
</feature>
<dbReference type="OrthoDB" id="432970at2759"/>
<organism evidence="6 7">
    <name type="scientific">Massariosphaeria phaeospora</name>
    <dbReference type="NCBI Taxonomy" id="100035"/>
    <lineage>
        <taxon>Eukaryota</taxon>
        <taxon>Fungi</taxon>
        <taxon>Dikarya</taxon>
        <taxon>Ascomycota</taxon>
        <taxon>Pezizomycotina</taxon>
        <taxon>Dothideomycetes</taxon>
        <taxon>Pleosporomycetidae</taxon>
        <taxon>Pleosporales</taxon>
        <taxon>Pleosporales incertae sedis</taxon>
        <taxon>Massariosphaeria</taxon>
    </lineage>
</organism>
<evidence type="ECO:0000256" key="1">
    <source>
        <dbReference type="ARBA" id="ARBA00022723"/>
    </source>
</evidence>
<evidence type="ECO:0000313" key="6">
    <source>
        <dbReference type="EMBL" id="KAF2871811.1"/>
    </source>
</evidence>